<reference evidence="8" key="1">
    <citation type="submission" date="2014-09" db="EMBL/GenBank/DDBJ databases">
        <title>Genome sequence of the luminous mushroom Mycena chlorophos for searching fungal bioluminescence genes.</title>
        <authorList>
            <person name="Tanaka Y."/>
            <person name="Kasuga D."/>
            <person name="Oba Y."/>
            <person name="Hase S."/>
            <person name="Sato K."/>
            <person name="Oba Y."/>
            <person name="Sakakibara Y."/>
        </authorList>
    </citation>
    <scope>NUCLEOTIDE SEQUENCE</scope>
</reference>
<evidence type="ECO:0000256" key="1">
    <source>
        <dbReference type="ARBA" id="ARBA00007992"/>
    </source>
</evidence>
<evidence type="ECO:0000256" key="2">
    <source>
        <dbReference type="ARBA" id="ARBA00022630"/>
    </source>
</evidence>
<evidence type="ECO:0000256" key="4">
    <source>
        <dbReference type="ARBA" id="ARBA00023002"/>
    </source>
</evidence>
<accession>A0ABQ0LIG9</accession>
<evidence type="ECO:0000256" key="6">
    <source>
        <dbReference type="SAM" id="Phobius"/>
    </source>
</evidence>
<feature type="domain" description="FAD-binding" evidence="7">
    <location>
        <begin position="10"/>
        <end position="376"/>
    </location>
</feature>
<evidence type="ECO:0000259" key="7">
    <source>
        <dbReference type="Pfam" id="PF01494"/>
    </source>
</evidence>
<dbReference type="InterPro" id="IPR002938">
    <property type="entry name" value="FAD-bd"/>
</dbReference>
<dbReference type="EMBL" id="DF846679">
    <property type="protein sequence ID" value="GAT50836.1"/>
    <property type="molecule type" value="Genomic_DNA"/>
</dbReference>
<evidence type="ECO:0000256" key="3">
    <source>
        <dbReference type="ARBA" id="ARBA00022827"/>
    </source>
</evidence>
<keyword evidence="3" id="KW-0274">FAD</keyword>
<gene>
    <name evidence="8" type="ORF">MCHLO_08032</name>
</gene>
<organism evidence="8 9">
    <name type="scientific">Mycena chlorophos</name>
    <name type="common">Agaric fungus</name>
    <name type="synonym">Agaricus chlorophos</name>
    <dbReference type="NCBI Taxonomy" id="658473"/>
    <lineage>
        <taxon>Eukaryota</taxon>
        <taxon>Fungi</taxon>
        <taxon>Dikarya</taxon>
        <taxon>Basidiomycota</taxon>
        <taxon>Agaricomycotina</taxon>
        <taxon>Agaricomycetes</taxon>
        <taxon>Agaricomycetidae</taxon>
        <taxon>Agaricales</taxon>
        <taxon>Marasmiineae</taxon>
        <taxon>Mycenaceae</taxon>
        <taxon>Mycena</taxon>
    </lineage>
</organism>
<dbReference type="PRINTS" id="PR00420">
    <property type="entry name" value="RNGMNOXGNASE"/>
</dbReference>
<dbReference type="InterPro" id="IPR050493">
    <property type="entry name" value="FAD-dep_Monooxygenase_BioMet"/>
</dbReference>
<dbReference type="Pfam" id="PF01494">
    <property type="entry name" value="FAD_binding_3"/>
    <property type="match status" value="1"/>
</dbReference>
<dbReference type="PANTHER" id="PTHR13789:SF314">
    <property type="entry name" value="FAD-BINDING DOMAIN-CONTAINING PROTEIN"/>
    <property type="match status" value="1"/>
</dbReference>
<dbReference type="InterPro" id="IPR036188">
    <property type="entry name" value="FAD/NAD-bd_sf"/>
</dbReference>
<feature type="transmembrane region" description="Helical" evidence="6">
    <location>
        <begin position="6"/>
        <end position="26"/>
    </location>
</feature>
<evidence type="ECO:0000313" key="8">
    <source>
        <dbReference type="EMBL" id="GAT50836.1"/>
    </source>
</evidence>
<keyword evidence="5" id="KW-0503">Monooxygenase</keyword>
<keyword evidence="6" id="KW-0472">Membrane</keyword>
<keyword evidence="6" id="KW-0812">Transmembrane</keyword>
<comment type="similarity">
    <text evidence="1">Belongs to the paxM FAD-dependent monooxygenase family.</text>
</comment>
<evidence type="ECO:0000256" key="5">
    <source>
        <dbReference type="ARBA" id="ARBA00023033"/>
    </source>
</evidence>
<proteinExistence type="inferred from homology"/>
<dbReference type="Gene3D" id="3.50.50.60">
    <property type="entry name" value="FAD/NAD(P)-binding domain"/>
    <property type="match status" value="1"/>
</dbReference>
<dbReference type="SUPFAM" id="SSF51905">
    <property type="entry name" value="FAD/NAD(P)-binding domain"/>
    <property type="match status" value="1"/>
</dbReference>
<dbReference type="PANTHER" id="PTHR13789">
    <property type="entry name" value="MONOOXYGENASE"/>
    <property type="match status" value="1"/>
</dbReference>
<protein>
    <submittedName>
        <fullName evidence="8">FAD/NAD(P)-binding domain-containing protein</fullName>
    </submittedName>
</protein>
<keyword evidence="6" id="KW-1133">Transmembrane helix</keyword>
<keyword evidence="2" id="KW-0285">Flavoprotein</keyword>
<evidence type="ECO:0000313" key="9">
    <source>
        <dbReference type="Proteomes" id="UP000815677"/>
    </source>
</evidence>
<keyword evidence="9" id="KW-1185">Reference proteome</keyword>
<keyword evidence="4" id="KW-0560">Oxidoreductase</keyword>
<sequence>MDSSTHPLSITVVGAGIGGLAAAIALRRSGHRVKIFESSPHNLNTEFGAGISLQNNSLRILNAWGLLRENLHSVNFDGINIWDAVTGEGHSVTFPHLEQAKAKAINVLTCHRNDALEELKRLAVGDNDSLGSPAELFLDSKVVSCDPEAGSITLESGEVVTADLVIGADGIHSTIRTSILGESVTAYTTGLSCFRCPLDASNLADHPTLSWLNEGIEAPWNITTVEGSRTSSFVVYFVRNREFLNLVAYYHDPHQEGKSWTDADAEPATKEDILATFPHLHAKFKALLDLLPPPAGSPILRWQLRAMPLLSTWVKGRAMVMGDAAHATLPTFGQGAGMAIEEAATLGVLFPLGTTGAGVYGRLEAFQELCKGRGELVNSESAARVESQPTRPRTISDRELQVYLVAHEAIKTAEEYSRLHFDAVPTY</sequence>
<dbReference type="Proteomes" id="UP000815677">
    <property type="component" value="Unassembled WGS sequence"/>
</dbReference>
<dbReference type="SUPFAM" id="SSF54373">
    <property type="entry name" value="FAD-linked reductases, C-terminal domain"/>
    <property type="match status" value="1"/>
</dbReference>
<name>A0ABQ0LIG9_MYCCL</name>